<dbReference type="AlphaFoldDB" id="A0A4R0R0K1"/>
<dbReference type="EMBL" id="RWJN01000631">
    <property type="protein sequence ID" value="TCD60242.1"/>
    <property type="molecule type" value="Genomic_DNA"/>
</dbReference>
<reference evidence="1 2" key="1">
    <citation type="submission" date="2018-11" db="EMBL/GenBank/DDBJ databases">
        <title>Genome assembly of Steccherinum ochraceum LE-BIN_3174, the white-rot fungus of the Steccherinaceae family (The Residual Polyporoid clade, Polyporales, Basidiomycota).</title>
        <authorList>
            <person name="Fedorova T.V."/>
            <person name="Glazunova O.A."/>
            <person name="Landesman E.O."/>
            <person name="Moiseenko K.V."/>
            <person name="Psurtseva N.V."/>
            <person name="Savinova O.S."/>
            <person name="Shakhova N.V."/>
            <person name="Tyazhelova T.V."/>
            <person name="Vasina D.V."/>
        </authorList>
    </citation>
    <scope>NUCLEOTIDE SEQUENCE [LARGE SCALE GENOMIC DNA]</scope>
    <source>
        <strain evidence="1 2">LE-BIN_3174</strain>
    </source>
</reference>
<accession>A0A4R0R0K1</accession>
<proteinExistence type="predicted"/>
<protein>
    <submittedName>
        <fullName evidence="1">Uncharacterized protein</fullName>
    </submittedName>
</protein>
<evidence type="ECO:0000313" key="2">
    <source>
        <dbReference type="Proteomes" id="UP000292702"/>
    </source>
</evidence>
<comment type="caution">
    <text evidence="1">The sequence shown here is derived from an EMBL/GenBank/DDBJ whole genome shotgun (WGS) entry which is preliminary data.</text>
</comment>
<keyword evidence="2" id="KW-1185">Reference proteome</keyword>
<name>A0A4R0R0K1_9APHY</name>
<sequence>MKSSPRLALYVIEVSFEQGYRGRLDPSFKGFTLSDVLKTTPLFPNLSRVEVIGDLLDWNIMYIAPPPIESRQKIDVLRISKGTIPSDSLESILGHLDAQTLRMSSSFIELSETHDLDTWIPEPALCSTLRRLDVDTLLISIHDSQTGISRSEPFLSSFVGAGLQSLRMSGRSELWDTTGQRDQGITSLVEYLDSGSGQHLTDLHVHCTPSFFASFDEDEQSSDPFGPMPRALKAVDLSRRCPQLRTLSVAVQLFRFSDNPMDHLSAWRFALRFISSTRPESLVRVSIYFLCDMLRFRAISINSTVFPFLNWKHVDDHLSRCPSLNALHLAPRWNDGTSRPRDLPRTFPLDAFLKEKMPMAATRGIIQVAPYRPLPKEQHPDDVEYERQMALALDKAEFQDE</sequence>
<evidence type="ECO:0000313" key="1">
    <source>
        <dbReference type="EMBL" id="TCD60242.1"/>
    </source>
</evidence>
<dbReference type="Proteomes" id="UP000292702">
    <property type="component" value="Unassembled WGS sequence"/>
</dbReference>
<organism evidence="1 2">
    <name type="scientific">Steccherinum ochraceum</name>
    <dbReference type="NCBI Taxonomy" id="92696"/>
    <lineage>
        <taxon>Eukaryota</taxon>
        <taxon>Fungi</taxon>
        <taxon>Dikarya</taxon>
        <taxon>Basidiomycota</taxon>
        <taxon>Agaricomycotina</taxon>
        <taxon>Agaricomycetes</taxon>
        <taxon>Polyporales</taxon>
        <taxon>Steccherinaceae</taxon>
        <taxon>Steccherinum</taxon>
    </lineage>
</organism>
<gene>
    <name evidence="1" type="ORF">EIP91_010506</name>
</gene>